<dbReference type="GO" id="GO:0062129">
    <property type="term" value="C:chitin-based extracellular matrix"/>
    <property type="evidence" value="ECO:0007669"/>
    <property type="project" value="TreeGrafter"/>
</dbReference>
<evidence type="ECO:0000313" key="5">
    <source>
        <dbReference type="Proteomes" id="UP001168990"/>
    </source>
</evidence>
<keyword evidence="3" id="KW-0732">Signal</keyword>
<evidence type="ECO:0000256" key="2">
    <source>
        <dbReference type="SAM" id="MobiDB-lite"/>
    </source>
</evidence>
<feature type="region of interest" description="Disordered" evidence="2">
    <location>
        <begin position="119"/>
        <end position="163"/>
    </location>
</feature>
<dbReference type="InterPro" id="IPR000618">
    <property type="entry name" value="Insect_cuticle"/>
</dbReference>
<dbReference type="Pfam" id="PF00379">
    <property type="entry name" value="Chitin_bind_4"/>
    <property type="match status" value="1"/>
</dbReference>
<feature type="compositionally biased region" description="Polar residues" evidence="2">
    <location>
        <begin position="119"/>
        <end position="133"/>
    </location>
</feature>
<dbReference type="InterPro" id="IPR050468">
    <property type="entry name" value="Cuticle_Struct_Prot"/>
</dbReference>
<feature type="compositionally biased region" description="Low complexity" evidence="2">
    <location>
        <begin position="484"/>
        <end position="494"/>
    </location>
</feature>
<evidence type="ECO:0000313" key="4">
    <source>
        <dbReference type="EMBL" id="KAK0165565.1"/>
    </source>
</evidence>
<evidence type="ECO:0000256" key="1">
    <source>
        <dbReference type="PROSITE-ProRule" id="PRU00497"/>
    </source>
</evidence>
<dbReference type="PANTHER" id="PTHR10380:SF209">
    <property type="match status" value="1"/>
</dbReference>
<dbReference type="PANTHER" id="PTHR10380">
    <property type="entry name" value="CUTICLE PROTEIN"/>
    <property type="match status" value="1"/>
</dbReference>
<accession>A0AA39KL70</accession>
<feature type="compositionally biased region" description="Polar residues" evidence="2">
    <location>
        <begin position="467"/>
        <end position="479"/>
    </location>
</feature>
<proteinExistence type="predicted"/>
<feature type="compositionally biased region" description="Polar residues" evidence="2">
    <location>
        <begin position="495"/>
        <end position="509"/>
    </location>
</feature>
<feature type="region of interest" description="Disordered" evidence="2">
    <location>
        <begin position="262"/>
        <end position="307"/>
    </location>
</feature>
<comment type="caution">
    <text evidence="4">The sequence shown here is derived from an EMBL/GenBank/DDBJ whole genome shotgun (WGS) entry which is preliminary data.</text>
</comment>
<feature type="compositionally biased region" description="Low complexity" evidence="2">
    <location>
        <begin position="134"/>
        <end position="153"/>
    </location>
</feature>
<organism evidence="4 5">
    <name type="scientific">Microctonus aethiopoides</name>
    <dbReference type="NCBI Taxonomy" id="144406"/>
    <lineage>
        <taxon>Eukaryota</taxon>
        <taxon>Metazoa</taxon>
        <taxon>Ecdysozoa</taxon>
        <taxon>Arthropoda</taxon>
        <taxon>Hexapoda</taxon>
        <taxon>Insecta</taxon>
        <taxon>Pterygota</taxon>
        <taxon>Neoptera</taxon>
        <taxon>Endopterygota</taxon>
        <taxon>Hymenoptera</taxon>
        <taxon>Apocrita</taxon>
        <taxon>Ichneumonoidea</taxon>
        <taxon>Braconidae</taxon>
        <taxon>Euphorinae</taxon>
        <taxon>Microctonus</taxon>
    </lineage>
</organism>
<feature type="signal peptide" evidence="3">
    <location>
        <begin position="1"/>
        <end position="20"/>
    </location>
</feature>
<sequence>MISSWKVTPWMAAICCLVTADCLNVTDQQTSDSQPEQVAILKQLRKVNDDGSYTYGYEAGDGSYKVETRDVLGNVRGTFGFVDANGEIKRVTYSSSNGTGFKATTLSPLQEHISVVQNIPRTNRSSSTKQPAVSMTDTTSTESSSISSSSSGTLNPKFTVVQSIPRRSRMKAATASTTTNTTTASPAKTIFGHYIKASKYRPRLIINEQQKPITTSNTQELMENQYSQIIRPTVEVKTPIPRKVMIPKRLIDHTLRPITEEFEEKNQSLKSSHTGNTLRRQLQEERSIKVEESPENSSDENSDVYMGSLSTTRPLFTTSTVPKIIQQIRTDQSKMIYQQAASLNEENMSSDAYDSVKYEATKIHEIDNKFAMKERLTPTRLNFRAVSVPSRIPQREYIIRQSSDKPIHIRHQPEQIIRESSSTTLLPVPENGNDEGTIYSTSSIDTILSQQQAAELRQPIYPEGTIDLNNADSSKNTQIKPEELPSSSSSPLSSIYSAHSAQSTLQTPHHSLHRNKYIRSRHLPRLIPYQEQEYVRQLQPNNLKSVLAINQQDYSEHPYRDIILPPEAPNPIAPPLSRRDFKILLRHLLTSQYSTRALNHPRTYFDDALYDQQPHSTYQSGYNVQPSQHALIYNEPNLLPITYSDGVNRVINGDLSKITITNSNSAPYQNMHYQMPNYYDPIYVKRIYREKVYDQDMNNGAEVNGDEILPPPIREALLLRMLQLAIGYKRLVPMGVPPLVSNSASSITTAMPVTRSIYRKFGPVRSVQIITDDKSEEKDSIIVRKKI</sequence>
<gene>
    <name evidence="4" type="ORF">PV328_004070</name>
</gene>
<feature type="compositionally biased region" description="Basic and acidic residues" evidence="2">
    <location>
        <begin position="281"/>
        <end position="292"/>
    </location>
</feature>
<dbReference type="GO" id="GO:0008010">
    <property type="term" value="F:structural constituent of chitin-based larval cuticle"/>
    <property type="evidence" value="ECO:0007669"/>
    <property type="project" value="TreeGrafter"/>
</dbReference>
<keyword evidence="5" id="KW-1185">Reference proteome</keyword>
<dbReference type="Proteomes" id="UP001168990">
    <property type="component" value="Unassembled WGS sequence"/>
</dbReference>
<reference evidence="4" key="1">
    <citation type="journal article" date="2023" name="bioRxiv">
        <title>Scaffold-level genome assemblies of two parasitoid biocontrol wasps reveal the parthenogenesis mechanism and an associated novel virus.</title>
        <authorList>
            <person name="Inwood S."/>
            <person name="Skelly J."/>
            <person name="Guhlin J."/>
            <person name="Harrop T."/>
            <person name="Goldson S."/>
            <person name="Dearden P."/>
        </authorList>
    </citation>
    <scope>NUCLEOTIDE SEQUENCE</scope>
    <source>
        <strain evidence="4">Irish</strain>
        <tissue evidence="4">Whole body</tissue>
    </source>
</reference>
<dbReference type="AlphaFoldDB" id="A0AA39KL70"/>
<keyword evidence="1" id="KW-0193">Cuticle</keyword>
<feature type="compositionally biased region" description="Acidic residues" evidence="2">
    <location>
        <begin position="293"/>
        <end position="302"/>
    </location>
</feature>
<dbReference type="EMBL" id="JAQQBS010001422">
    <property type="protein sequence ID" value="KAK0165565.1"/>
    <property type="molecule type" value="Genomic_DNA"/>
</dbReference>
<name>A0AA39KL70_9HYME</name>
<dbReference type="PROSITE" id="PS51155">
    <property type="entry name" value="CHIT_BIND_RR_2"/>
    <property type="match status" value="1"/>
</dbReference>
<reference evidence="4" key="2">
    <citation type="submission" date="2023-03" db="EMBL/GenBank/DDBJ databases">
        <authorList>
            <person name="Inwood S.N."/>
            <person name="Skelly J.G."/>
            <person name="Guhlin J."/>
            <person name="Harrop T.W.R."/>
            <person name="Goldson S.G."/>
            <person name="Dearden P.K."/>
        </authorList>
    </citation>
    <scope>NUCLEOTIDE SEQUENCE</scope>
    <source>
        <strain evidence="4">Irish</strain>
        <tissue evidence="4">Whole body</tissue>
    </source>
</reference>
<feature type="chain" id="PRO_5041391113" evidence="3">
    <location>
        <begin position="21"/>
        <end position="787"/>
    </location>
</feature>
<evidence type="ECO:0000256" key="3">
    <source>
        <dbReference type="SAM" id="SignalP"/>
    </source>
</evidence>
<feature type="region of interest" description="Disordered" evidence="2">
    <location>
        <begin position="464"/>
        <end position="512"/>
    </location>
</feature>
<protein>
    <submittedName>
        <fullName evidence="4">Uncharacterized protein</fullName>
    </submittedName>
</protein>
<feature type="compositionally biased region" description="Polar residues" evidence="2">
    <location>
        <begin position="268"/>
        <end position="280"/>
    </location>
</feature>